<protein>
    <submittedName>
        <fullName evidence="1">Uncharacterized protein</fullName>
    </submittedName>
</protein>
<accession>A0A0F9DU25</accession>
<sequence>MSKFDTPCKNCIFADYKDITQIGCVFNKLELFKQHDIEVIG</sequence>
<gene>
    <name evidence="1" type="ORF">LCGC14_2506180</name>
</gene>
<name>A0A0F9DU25_9ZZZZ</name>
<comment type="caution">
    <text evidence="1">The sequence shown here is derived from an EMBL/GenBank/DDBJ whole genome shotgun (WGS) entry which is preliminary data.</text>
</comment>
<dbReference type="AlphaFoldDB" id="A0A0F9DU25"/>
<feature type="non-terminal residue" evidence="1">
    <location>
        <position position="41"/>
    </location>
</feature>
<organism evidence="1">
    <name type="scientific">marine sediment metagenome</name>
    <dbReference type="NCBI Taxonomy" id="412755"/>
    <lineage>
        <taxon>unclassified sequences</taxon>
        <taxon>metagenomes</taxon>
        <taxon>ecological metagenomes</taxon>
    </lineage>
</organism>
<dbReference type="EMBL" id="LAZR01040082">
    <property type="protein sequence ID" value="KKL15383.1"/>
    <property type="molecule type" value="Genomic_DNA"/>
</dbReference>
<proteinExistence type="predicted"/>
<evidence type="ECO:0000313" key="1">
    <source>
        <dbReference type="EMBL" id="KKL15383.1"/>
    </source>
</evidence>
<reference evidence="1" key="1">
    <citation type="journal article" date="2015" name="Nature">
        <title>Complex archaea that bridge the gap between prokaryotes and eukaryotes.</title>
        <authorList>
            <person name="Spang A."/>
            <person name="Saw J.H."/>
            <person name="Jorgensen S.L."/>
            <person name="Zaremba-Niedzwiedzka K."/>
            <person name="Martijn J."/>
            <person name="Lind A.E."/>
            <person name="van Eijk R."/>
            <person name="Schleper C."/>
            <person name="Guy L."/>
            <person name="Ettema T.J."/>
        </authorList>
    </citation>
    <scope>NUCLEOTIDE SEQUENCE</scope>
</reference>